<comment type="caution">
    <text evidence="1">The sequence shown here is derived from an EMBL/GenBank/DDBJ whole genome shotgun (WGS) entry which is preliminary data.</text>
</comment>
<dbReference type="InterPro" id="IPR017946">
    <property type="entry name" value="PLC-like_Pdiesterase_TIM-brl"/>
</dbReference>
<gene>
    <name evidence="1" type="ORF">H6A60_07705</name>
</gene>
<evidence type="ECO:0008006" key="3">
    <source>
        <dbReference type="Google" id="ProtNLM"/>
    </source>
</evidence>
<sequence>MTVAVGASLAISLAAGVLIEHAKRSDSALLLQTPASPLVLQIVEASAKNGAPGFIAHAAGELDGHKYLNTEEALNASLAAGYRYIELDLKKTLSGRFFGAHSVLELNDRTGASWSWRIPPVSERAVRERRIDGRYTPLLLSDLNERVSGDPNGLGFVLVVDKTDDYEGLLKAFPHPERMIVETGTLAEYAEYAEALRAGITTPALAVSHFHEALTSGVRAVVVDPRTVKSDPAGAALFRHKGGIILAATVEDCRAVGEDPTLSANVDLVYVDRCEAPTNEMLNEVKSAKQRPVETMTERLDAASPHESFTKPGWVKRGALRSIRCKRSCFACEVRPHVPARHLCRQFARRQSNREARCRRHGSYRGCCL</sequence>
<dbReference type="RefSeq" id="WP_205103077.1">
    <property type="nucleotide sequence ID" value="NZ_JACJJC010000011.1"/>
</dbReference>
<dbReference type="SUPFAM" id="SSF51695">
    <property type="entry name" value="PLC-like phosphodiesterases"/>
    <property type="match status" value="1"/>
</dbReference>
<dbReference type="EMBL" id="JACJJC010000011">
    <property type="protein sequence ID" value="MBM6704367.1"/>
    <property type="molecule type" value="Genomic_DNA"/>
</dbReference>
<protein>
    <recommendedName>
        <fullName evidence="3">GP-PDE domain-containing protein</fullName>
    </recommendedName>
</protein>
<reference evidence="1 2" key="1">
    <citation type="journal article" date="2021" name="Sci. Rep.">
        <title>The distribution of antibiotic resistance genes in chicken gut microbiota commensals.</title>
        <authorList>
            <person name="Juricova H."/>
            <person name="Matiasovicova J."/>
            <person name="Kubasova T."/>
            <person name="Cejkova D."/>
            <person name="Rychlik I."/>
        </authorList>
    </citation>
    <scope>NUCLEOTIDE SEQUENCE [LARGE SCALE GENOMIC DNA]</scope>
    <source>
        <strain evidence="1 2">An829</strain>
    </source>
</reference>
<organism evidence="1 2">
    <name type="scientific">Sutterella massiliensis</name>
    <dbReference type="NCBI Taxonomy" id="1816689"/>
    <lineage>
        <taxon>Bacteria</taxon>
        <taxon>Pseudomonadati</taxon>
        <taxon>Pseudomonadota</taxon>
        <taxon>Betaproteobacteria</taxon>
        <taxon>Burkholderiales</taxon>
        <taxon>Sutterellaceae</taxon>
        <taxon>Sutterella</taxon>
    </lineage>
</organism>
<keyword evidence="2" id="KW-1185">Reference proteome</keyword>
<dbReference type="Proteomes" id="UP000715095">
    <property type="component" value="Unassembled WGS sequence"/>
</dbReference>
<evidence type="ECO:0000313" key="1">
    <source>
        <dbReference type="EMBL" id="MBM6704367.1"/>
    </source>
</evidence>
<accession>A0ABS2DTA4</accession>
<dbReference type="Gene3D" id="3.20.20.190">
    <property type="entry name" value="Phosphatidylinositol (PI) phosphodiesterase"/>
    <property type="match status" value="1"/>
</dbReference>
<proteinExistence type="predicted"/>
<evidence type="ECO:0000313" key="2">
    <source>
        <dbReference type="Proteomes" id="UP000715095"/>
    </source>
</evidence>
<name>A0ABS2DTA4_9BURK</name>